<dbReference type="InterPro" id="IPR005094">
    <property type="entry name" value="Endonuclease_MobA/VirD2"/>
</dbReference>
<evidence type="ECO:0000259" key="2">
    <source>
        <dbReference type="Pfam" id="PF03432"/>
    </source>
</evidence>
<feature type="coiled-coil region" evidence="1">
    <location>
        <begin position="390"/>
        <end position="434"/>
    </location>
</feature>
<dbReference type="Proteomes" id="UP000184245">
    <property type="component" value="Unassembled WGS sequence"/>
</dbReference>
<dbReference type="OrthoDB" id="9762440at2"/>
<protein>
    <submittedName>
        <fullName evidence="3">Relaxase/Mobilisation nuclease domain-containing protein</fullName>
    </submittedName>
</protein>
<keyword evidence="4" id="KW-1185">Reference proteome</keyword>
<accession>A0A1M4X839</accession>
<evidence type="ECO:0000256" key="1">
    <source>
        <dbReference type="SAM" id="Coils"/>
    </source>
</evidence>
<dbReference type="STRING" id="1122155.SAMN02745158_01880"/>
<dbReference type="AlphaFoldDB" id="A0A1M4X839"/>
<dbReference type="Pfam" id="PF03432">
    <property type="entry name" value="Relaxase"/>
    <property type="match status" value="1"/>
</dbReference>
<keyword evidence="1" id="KW-0175">Coiled coil</keyword>
<sequence length="449" mass="51299">MAVTKTHPIKSTLKAAIDYICNPDKTDGKLLVSSFGCTAETADIEFAWTRRHAIDKGTNLGRHLIQAFEPGEVTPEEAHRIGMELAREVLGGKYEFVLTTHIDRDHVHNHLIFNAVSFQDHRHYHSNKRSYHFIRRTSDRICKEHGLSVIVPGRDKGKSYIEHQAEQNGTSYKAKLRSAIDRLLPGCADLEDLLRRLQREGYELKRGKYISARAPGQERFTRLKTLGADYAEEALTARIAGRPSPSRQPKQRTGKPSLLIDIQNNIKAQQSAGYKHWATIENLKRAAETLNFLTEHGIGSLEDLSEQCDGAAAATARVKADLRATEKEMERLTLTMKHAATYRQLRPLYEEYRQSKDKEKFLRGHEGEIILFEAAARELKRLDAVPLPATKRLRAEMDELTARRTALQSEYKKAQREEREYDTLNQNVRILLERSEDVVLPKERSNELE</sequence>
<proteinExistence type="predicted"/>
<feature type="domain" description="MobA/VirD2-like nuclease" evidence="2">
    <location>
        <begin position="19"/>
        <end position="147"/>
    </location>
</feature>
<reference evidence="3 4" key="1">
    <citation type="submission" date="2016-11" db="EMBL/GenBank/DDBJ databases">
        <authorList>
            <person name="Jaros S."/>
            <person name="Januszkiewicz K."/>
            <person name="Wedrychowicz H."/>
        </authorList>
    </citation>
    <scope>NUCLEOTIDE SEQUENCE [LARGE SCALE GENOMIC DNA]</scope>
    <source>
        <strain evidence="3 4">DSM 17459</strain>
    </source>
</reference>
<name>A0A1M4X839_9CLOT</name>
<dbReference type="EMBL" id="FQVI01000008">
    <property type="protein sequence ID" value="SHE89700.1"/>
    <property type="molecule type" value="Genomic_DNA"/>
</dbReference>
<dbReference type="RefSeq" id="WP_072851195.1">
    <property type="nucleotide sequence ID" value="NZ_FQVI01000008.1"/>
</dbReference>
<evidence type="ECO:0000313" key="4">
    <source>
        <dbReference type="Proteomes" id="UP000184245"/>
    </source>
</evidence>
<evidence type="ECO:0000313" key="3">
    <source>
        <dbReference type="EMBL" id="SHE89700.1"/>
    </source>
</evidence>
<gene>
    <name evidence="3" type="ORF">SAMN02745158_01880</name>
</gene>
<organism evidence="3 4">
    <name type="scientific">Lactonifactor longoviformis DSM 17459</name>
    <dbReference type="NCBI Taxonomy" id="1122155"/>
    <lineage>
        <taxon>Bacteria</taxon>
        <taxon>Bacillati</taxon>
        <taxon>Bacillota</taxon>
        <taxon>Clostridia</taxon>
        <taxon>Eubacteriales</taxon>
        <taxon>Clostridiaceae</taxon>
        <taxon>Lactonifactor</taxon>
    </lineage>
</organism>